<dbReference type="InterPro" id="IPR027806">
    <property type="entry name" value="HARBI1_dom"/>
</dbReference>
<feature type="domain" description="DDE Tnp4" evidence="10">
    <location>
        <begin position="198"/>
        <end position="307"/>
    </location>
</feature>
<reference evidence="12" key="1">
    <citation type="submission" date="2022-11" db="UniProtKB">
        <authorList>
            <consortium name="WormBaseParasite"/>
        </authorList>
    </citation>
    <scope>IDENTIFICATION</scope>
</reference>
<keyword evidence="5" id="KW-0479">Metal-binding</keyword>
<comment type="similarity">
    <text evidence="3">Belongs to the HARBI1 family.</text>
</comment>
<organism evidence="11 12">
    <name type="scientific">Panagrolaimus davidi</name>
    <dbReference type="NCBI Taxonomy" id="227884"/>
    <lineage>
        <taxon>Eukaryota</taxon>
        <taxon>Metazoa</taxon>
        <taxon>Ecdysozoa</taxon>
        <taxon>Nematoda</taxon>
        <taxon>Chromadorea</taxon>
        <taxon>Rhabditida</taxon>
        <taxon>Tylenchina</taxon>
        <taxon>Panagrolaimomorpha</taxon>
        <taxon>Panagrolaimoidea</taxon>
        <taxon>Panagrolaimidae</taxon>
        <taxon>Panagrolaimus</taxon>
    </lineage>
</organism>
<feature type="coiled-coil region" evidence="8">
    <location>
        <begin position="25"/>
        <end position="52"/>
    </location>
</feature>
<evidence type="ECO:0000256" key="4">
    <source>
        <dbReference type="ARBA" id="ARBA00022722"/>
    </source>
</evidence>
<keyword evidence="11" id="KW-1185">Reference proteome</keyword>
<evidence type="ECO:0000256" key="6">
    <source>
        <dbReference type="ARBA" id="ARBA00022801"/>
    </source>
</evidence>
<accession>A0A914PIU8</accession>
<dbReference type="WBParaSite" id="PDA_v2.g15666.t1">
    <property type="protein sequence ID" value="PDA_v2.g15666.t1"/>
    <property type="gene ID" value="PDA_v2.g15666"/>
</dbReference>
<evidence type="ECO:0000256" key="1">
    <source>
        <dbReference type="ARBA" id="ARBA00001968"/>
    </source>
</evidence>
<dbReference type="PANTHER" id="PTHR22930">
    <property type="match status" value="1"/>
</dbReference>
<evidence type="ECO:0000256" key="7">
    <source>
        <dbReference type="ARBA" id="ARBA00023242"/>
    </source>
</evidence>
<proteinExistence type="inferred from homology"/>
<evidence type="ECO:0000256" key="3">
    <source>
        <dbReference type="ARBA" id="ARBA00006958"/>
    </source>
</evidence>
<keyword evidence="6" id="KW-0378">Hydrolase</keyword>
<evidence type="ECO:0000256" key="8">
    <source>
        <dbReference type="SAM" id="Coils"/>
    </source>
</evidence>
<comment type="cofactor">
    <cofactor evidence="1">
        <name>a divalent metal cation</name>
        <dbReference type="ChEBI" id="CHEBI:60240"/>
    </cofactor>
</comment>
<evidence type="ECO:0000259" key="10">
    <source>
        <dbReference type="Pfam" id="PF13359"/>
    </source>
</evidence>
<dbReference type="Proteomes" id="UP000887578">
    <property type="component" value="Unplaced"/>
</dbReference>
<evidence type="ECO:0000256" key="5">
    <source>
        <dbReference type="ARBA" id="ARBA00022723"/>
    </source>
</evidence>
<keyword evidence="7" id="KW-0539">Nucleus</keyword>
<dbReference type="InterPro" id="IPR045249">
    <property type="entry name" value="HARBI1-like"/>
</dbReference>
<comment type="subcellular location">
    <subcellularLocation>
        <location evidence="2">Nucleus</location>
    </subcellularLocation>
</comment>
<dbReference type="PANTHER" id="PTHR22930:SF85">
    <property type="entry name" value="GH03217P-RELATED"/>
    <property type="match status" value="1"/>
</dbReference>
<feature type="compositionally biased region" description="Basic and acidic residues" evidence="9">
    <location>
        <begin position="9"/>
        <end position="20"/>
    </location>
</feature>
<evidence type="ECO:0000256" key="9">
    <source>
        <dbReference type="SAM" id="MobiDB-lite"/>
    </source>
</evidence>
<dbReference type="GO" id="GO:0004518">
    <property type="term" value="F:nuclease activity"/>
    <property type="evidence" value="ECO:0007669"/>
    <property type="project" value="UniProtKB-KW"/>
</dbReference>
<keyword evidence="4" id="KW-0540">Nuclease</keyword>
<evidence type="ECO:0000256" key="2">
    <source>
        <dbReference type="ARBA" id="ARBA00004123"/>
    </source>
</evidence>
<dbReference type="GO" id="GO:0005634">
    <property type="term" value="C:nucleus"/>
    <property type="evidence" value="ECO:0007669"/>
    <property type="project" value="UniProtKB-SubCell"/>
</dbReference>
<sequence>MLRAGYDGGNDHNNVERNDPDRQDIDIINMIAEEEEEEFNELQEILELADVLQLQLNWQLLIIEIFNRRSAKIYYHRRLLHNTHFRNATGFTYIEAEELLLRIGHRIRRPTMRNWAATTPQIFLMALRMLRTGNDFWNCGMFGGFSKATAHRCFWQFIEAVLAEMSDLVTLDGTEDAWKHQANIYYQNYGISHVVGSVDGTYIKIRNIGDRTRWRCRRHFPAINMMLMVDASGLIRFISCRWPGSFHDSMVYRNTDLFEIQRTGPDRWQPFEDAMVLADSAYIGIIGDNLLLPHPRYAQITAQNAEFYA</sequence>
<dbReference type="GO" id="GO:0016787">
    <property type="term" value="F:hydrolase activity"/>
    <property type="evidence" value="ECO:0007669"/>
    <property type="project" value="UniProtKB-KW"/>
</dbReference>
<name>A0A914PIU8_9BILA</name>
<keyword evidence="8" id="KW-0175">Coiled coil</keyword>
<dbReference type="GO" id="GO:0046872">
    <property type="term" value="F:metal ion binding"/>
    <property type="evidence" value="ECO:0007669"/>
    <property type="project" value="UniProtKB-KW"/>
</dbReference>
<feature type="region of interest" description="Disordered" evidence="9">
    <location>
        <begin position="1"/>
        <end position="20"/>
    </location>
</feature>
<evidence type="ECO:0000313" key="11">
    <source>
        <dbReference type="Proteomes" id="UP000887578"/>
    </source>
</evidence>
<evidence type="ECO:0000313" key="12">
    <source>
        <dbReference type="WBParaSite" id="PDA_v2.g15666.t1"/>
    </source>
</evidence>
<dbReference type="AlphaFoldDB" id="A0A914PIU8"/>
<protein>
    <submittedName>
        <fullName evidence="12">DDE Tnp4 domain-containing protein</fullName>
    </submittedName>
</protein>
<dbReference type="Pfam" id="PF13359">
    <property type="entry name" value="DDE_Tnp_4"/>
    <property type="match status" value="1"/>
</dbReference>